<proteinExistence type="inferred from homology"/>
<accession>A0A437PU99</accession>
<feature type="active site" description="Charge relay system" evidence="5">
    <location>
        <position position="387"/>
    </location>
</feature>
<evidence type="ECO:0000313" key="11">
    <source>
        <dbReference type="Proteomes" id="UP000282832"/>
    </source>
</evidence>
<keyword evidence="11" id="KW-1185">Reference proteome</keyword>
<dbReference type="InterPro" id="IPR045474">
    <property type="entry name" value="GEVED"/>
</dbReference>
<evidence type="ECO:0000256" key="5">
    <source>
        <dbReference type="PROSITE-ProRule" id="PRU01240"/>
    </source>
</evidence>
<comment type="similarity">
    <text evidence="1 5">Belongs to the peptidase S8 family.</text>
</comment>
<name>A0A437PU99_9BACT</name>
<dbReference type="PROSITE" id="PS00138">
    <property type="entry name" value="SUBTILASE_SER"/>
    <property type="match status" value="1"/>
</dbReference>
<sequence>MKFKLFLMLYILLMTCSSLEAQNFSTSIEKAKWHQKNLNRIVISSDSSFQNGRKLAQKLGYKLRDTLGKNKIISLQSITPGGEPLYLTTHSTTLAGKMTKTNALYNGGSLGVSISGKSDTLKGKLGMWDGGSILENHVELVGRTTKQASQTSTLSSHSTHVAGILIAAGKNASVIGMSPEADLKFWDYDNDATEIAAAAKDLLVSNHSYGYQAGWVYDDTRSKWTWWGLDRVSKTEDYKFGNYDDNSRQLDQIAYNAPQYLIVKSAGNSRSENGPTVSANNSNYLEKYYIRNTSTLDSLPRSKNDGYDIISTNANAKNILTVGALESTLTIPQRASGFNISSYTAWGPTDDGRIKPDLMGIGSNIYSSTNSTTGTQTNLYEYNSGTSMASPQVAGSLLLLQQLYSRTNKGQFMRSASLKGLALHTALDLDVAGPDYKTGWGVLNMEEAGSVLLNKNNNYSLSELKLSQSETKKISVTASGNGPLVVSISWTDPEGKTQGEILNDRTPRLVNDLDLRIKDGTITFSPYILDPYFPDKLAATGDNILDNFEKIIIPNAVPGKTYEISITHKGTLTYATQDFTLIISGINGKTYCSPNSPKTGILKLVKINNSTSQAAEMGKTSQVNLDIANLSSGFVNAFVDWNKDGDFDDANEWVKNAGSFTASTYNFDLSVPNSLSTNYIYRLRIFVANQNVTNACSEISDGEVKDFGLQILESSYDLGLEKISQSGGAFCAGTGNLLYTSIRNKGSKTFGKFDVIFNIFEEGALKKSITKNVDSLQTNQVKDLGFTIDVPLINGKNYTYEAKIIAANDQISNNNQLSQNQLLSPNGSPSVTGLSCSLSSLVALSSNTNSFWYNSKNALLGTGTTLSVDKGDTYFATIGGVSQNLGPKTKYEFGTGTYYSNFGPEPIFEIKTPMVLESARIYTGTAGTIDFYVTDMSTGELVSNSSINLPATRIQKNIVAPPTQISDDKTDQGIVVNLNLQFPKVGKYKITQVCQGGASIFRSNRIKTDTETAPTNIGFPYNSTDNLISLTGALYQGGVITSGYYYFYDMQFKSLGCASEKVSVPVKDIVSPVITLSQTGTKTICPNSTETINLTASANQSIAYQWQKNQVDIAGQTSSKYSPTTSGIYRVKATNADGCANTSSTFELKVLTTSVPTLYYNSNGILESNASGNISWTFNGNAIPGLSTNTYMPTSSGTYVVKGLDANGCIGSSLGLTITILGNQESNQFKIFPNPSIGNQLYVQWPDLPIGTNFTIEVLDILGQQKLTKDINNLNANSILDISSLSSGVYFIRILNELKSETIKFIKN</sequence>
<dbReference type="PRINTS" id="PR00723">
    <property type="entry name" value="SUBTILISIN"/>
</dbReference>
<keyword evidence="4 5" id="KW-0720">Serine protease</keyword>
<keyword evidence="6" id="KW-0732">Signal</keyword>
<dbReference type="InterPro" id="IPR013783">
    <property type="entry name" value="Ig-like_fold"/>
</dbReference>
<feature type="domain" description="GEVED" evidence="9">
    <location>
        <begin position="635"/>
        <end position="709"/>
    </location>
</feature>
<dbReference type="Proteomes" id="UP000282832">
    <property type="component" value="Unassembled WGS sequence"/>
</dbReference>
<dbReference type="InterPro" id="IPR000209">
    <property type="entry name" value="Peptidase_S8/S53_dom"/>
</dbReference>
<keyword evidence="3 5" id="KW-0378">Hydrolase</keyword>
<dbReference type="Pfam" id="PF18962">
    <property type="entry name" value="Por_Secre_tail"/>
    <property type="match status" value="1"/>
</dbReference>
<evidence type="ECO:0000259" key="9">
    <source>
        <dbReference type="Pfam" id="PF20009"/>
    </source>
</evidence>
<dbReference type="InterPro" id="IPR023828">
    <property type="entry name" value="Peptidase_S8_Ser-AS"/>
</dbReference>
<feature type="chain" id="PRO_5019420489" evidence="6">
    <location>
        <begin position="22"/>
        <end position="1308"/>
    </location>
</feature>
<organism evidence="10 11">
    <name type="scientific">Sandaracinomonas limnophila</name>
    <dbReference type="NCBI Taxonomy" id="1862386"/>
    <lineage>
        <taxon>Bacteria</taxon>
        <taxon>Pseudomonadati</taxon>
        <taxon>Bacteroidota</taxon>
        <taxon>Cytophagia</taxon>
        <taxon>Cytophagales</taxon>
        <taxon>Flectobacillaceae</taxon>
        <taxon>Sandaracinomonas</taxon>
    </lineage>
</organism>
<evidence type="ECO:0000256" key="6">
    <source>
        <dbReference type="SAM" id="SignalP"/>
    </source>
</evidence>
<dbReference type="GO" id="GO:0006508">
    <property type="term" value="P:proteolysis"/>
    <property type="evidence" value="ECO:0007669"/>
    <property type="project" value="UniProtKB-KW"/>
</dbReference>
<dbReference type="InterPro" id="IPR026444">
    <property type="entry name" value="Secre_tail"/>
</dbReference>
<dbReference type="PROSITE" id="PS51892">
    <property type="entry name" value="SUBTILASE"/>
    <property type="match status" value="1"/>
</dbReference>
<evidence type="ECO:0000259" key="7">
    <source>
        <dbReference type="Pfam" id="PF00082"/>
    </source>
</evidence>
<dbReference type="PANTHER" id="PTHR43399">
    <property type="entry name" value="SUBTILISIN-RELATED"/>
    <property type="match status" value="1"/>
</dbReference>
<dbReference type="PANTHER" id="PTHR43399:SF4">
    <property type="entry name" value="CELL WALL-ASSOCIATED PROTEASE"/>
    <property type="match status" value="1"/>
</dbReference>
<dbReference type="EMBL" id="SACY01000002">
    <property type="protein sequence ID" value="RVU25807.1"/>
    <property type="molecule type" value="Genomic_DNA"/>
</dbReference>
<evidence type="ECO:0000256" key="3">
    <source>
        <dbReference type="ARBA" id="ARBA00022801"/>
    </source>
</evidence>
<dbReference type="OrthoDB" id="9792152at2"/>
<dbReference type="SUPFAM" id="SSF49785">
    <property type="entry name" value="Galactose-binding domain-like"/>
    <property type="match status" value="1"/>
</dbReference>
<dbReference type="NCBIfam" id="TIGR04183">
    <property type="entry name" value="Por_Secre_tail"/>
    <property type="match status" value="1"/>
</dbReference>
<reference evidence="10 11" key="1">
    <citation type="submission" date="2019-01" db="EMBL/GenBank/DDBJ databases">
        <authorList>
            <person name="Chen W.-M."/>
        </authorList>
    </citation>
    <scope>NUCLEOTIDE SEQUENCE [LARGE SCALE GENOMIC DNA]</scope>
    <source>
        <strain evidence="10 11">FSY-15</strain>
    </source>
</reference>
<feature type="domain" description="Peptidase S8/S53" evidence="7">
    <location>
        <begin position="145"/>
        <end position="441"/>
    </location>
</feature>
<dbReference type="InterPro" id="IPR051048">
    <property type="entry name" value="Peptidase_S8/S53_subtilisin"/>
</dbReference>
<evidence type="ECO:0000256" key="1">
    <source>
        <dbReference type="ARBA" id="ARBA00011073"/>
    </source>
</evidence>
<dbReference type="Gene3D" id="3.40.50.200">
    <property type="entry name" value="Peptidase S8/S53 domain"/>
    <property type="match status" value="1"/>
</dbReference>
<dbReference type="Gene3D" id="2.60.40.10">
    <property type="entry name" value="Immunoglobulins"/>
    <property type="match status" value="1"/>
</dbReference>
<gene>
    <name evidence="10" type="ORF">EOJ36_05155</name>
</gene>
<evidence type="ECO:0000313" key="10">
    <source>
        <dbReference type="EMBL" id="RVU25807.1"/>
    </source>
</evidence>
<dbReference type="RefSeq" id="WP_127803031.1">
    <property type="nucleotide sequence ID" value="NZ_SACY01000002.1"/>
</dbReference>
<keyword evidence="2 5" id="KW-0645">Protease</keyword>
<dbReference type="Gene3D" id="2.60.120.380">
    <property type="match status" value="1"/>
</dbReference>
<dbReference type="Pfam" id="PF20009">
    <property type="entry name" value="GEVED"/>
    <property type="match status" value="1"/>
</dbReference>
<dbReference type="GO" id="GO:0004252">
    <property type="term" value="F:serine-type endopeptidase activity"/>
    <property type="evidence" value="ECO:0007669"/>
    <property type="project" value="UniProtKB-UniRule"/>
</dbReference>
<dbReference type="InterPro" id="IPR008979">
    <property type="entry name" value="Galactose-bd-like_sf"/>
</dbReference>
<feature type="active site" description="Charge relay system" evidence="5">
    <location>
        <position position="129"/>
    </location>
</feature>
<feature type="signal peptide" evidence="6">
    <location>
        <begin position="1"/>
        <end position="21"/>
    </location>
</feature>
<feature type="domain" description="Secretion system C-terminal sorting" evidence="8">
    <location>
        <begin position="1231"/>
        <end position="1306"/>
    </location>
</feature>
<feature type="active site" description="Charge relay system" evidence="5">
    <location>
        <position position="157"/>
    </location>
</feature>
<dbReference type="InterPro" id="IPR015500">
    <property type="entry name" value="Peptidase_S8_subtilisin-rel"/>
</dbReference>
<dbReference type="Pfam" id="PF00082">
    <property type="entry name" value="Peptidase_S8"/>
    <property type="match status" value="1"/>
</dbReference>
<dbReference type="InterPro" id="IPR036852">
    <property type="entry name" value="Peptidase_S8/S53_dom_sf"/>
</dbReference>
<protein>
    <submittedName>
        <fullName evidence="10">T9SS type A sorting domain-containing protein</fullName>
    </submittedName>
</protein>
<evidence type="ECO:0000259" key="8">
    <source>
        <dbReference type="Pfam" id="PF18962"/>
    </source>
</evidence>
<comment type="caution">
    <text evidence="10">The sequence shown here is derived from an EMBL/GenBank/DDBJ whole genome shotgun (WGS) entry which is preliminary data.</text>
</comment>
<evidence type="ECO:0000256" key="2">
    <source>
        <dbReference type="ARBA" id="ARBA00022670"/>
    </source>
</evidence>
<dbReference type="SUPFAM" id="SSF52743">
    <property type="entry name" value="Subtilisin-like"/>
    <property type="match status" value="1"/>
</dbReference>
<evidence type="ECO:0000256" key="4">
    <source>
        <dbReference type="ARBA" id="ARBA00022825"/>
    </source>
</evidence>